<feature type="transmembrane region" description="Helical" evidence="13">
    <location>
        <begin position="190"/>
        <end position="210"/>
    </location>
</feature>
<keyword evidence="3" id="KW-1003">Cell membrane</keyword>
<dbReference type="GO" id="GO:0004605">
    <property type="term" value="F:phosphatidate cytidylyltransferase activity"/>
    <property type="evidence" value="ECO:0007669"/>
    <property type="project" value="TreeGrafter"/>
</dbReference>
<evidence type="ECO:0000256" key="13">
    <source>
        <dbReference type="SAM" id="Phobius"/>
    </source>
</evidence>
<keyword evidence="4" id="KW-0444">Lipid biosynthesis</keyword>
<dbReference type="Pfam" id="PF01148">
    <property type="entry name" value="CTP_transf_1"/>
    <property type="match status" value="1"/>
</dbReference>
<evidence type="ECO:0000256" key="11">
    <source>
        <dbReference type="ARBA" id="ARBA00023209"/>
    </source>
</evidence>
<evidence type="ECO:0000256" key="6">
    <source>
        <dbReference type="ARBA" id="ARBA00022692"/>
    </source>
</evidence>
<keyword evidence="12" id="KW-1208">Phospholipid metabolism</keyword>
<evidence type="ECO:0008006" key="15">
    <source>
        <dbReference type="Google" id="ProtNLM"/>
    </source>
</evidence>
<dbReference type="InterPro" id="IPR000374">
    <property type="entry name" value="PC_trans"/>
</dbReference>
<evidence type="ECO:0000256" key="3">
    <source>
        <dbReference type="ARBA" id="ARBA00022475"/>
    </source>
</evidence>
<keyword evidence="10 13" id="KW-0472">Membrane</keyword>
<keyword evidence="9" id="KW-0443">Lipid metabolism</keyword>
<dbReference type="PANTHER" id="PTHR46382:SF1">
    <property type="entry name" value="PHOSPHATIDATE CYTIDYLYLTRANSFERASE"/>
    <property type="match status" value="1"/>
</dbReference>
<dbReference type="PROSITE" id="PS01315">
    <property type="entry name" value="CDS"/>
    <property type="match status" value="1"/>
</dbReference>
<dbReference type="GO" id="GO:0005886">
    <property type="term" value="C:plasma membrane"/>
    <property type="evidence" value="ECO:0007669"/>
    <property type="project" value="UniProtKB-SubCell"/>
</dbReference>
<organism evidence="14">
    <name type="scientific">marine sediment metagenome</name>
    <dbReference type="NCBI Taxonomy" id="412755"/>
    <lineage>
        <taxon>unclassified sequences</taxon>
        <taxon>metagenomes</taxon>
        <taxon>ecological metagenomes</taxon>
    </lineage>
</organism>
<evidence type="ECO:0000256" key="12">
    <source>
        <dbReference type="ARBA" id="ARBA00023264"/>
    </source>
</evidence>
<evidence type="ECO:0000256" key="4">
    <source>
        <dbReference type="ARBA" id="ARBA00022516"/>
    </source>
</evidence>
<evidence type="ECO:0000256" key="10">
    <source>
        <dbReference type="ARBA" id="ARBA00023136"/>
    </source>
</evidence>
<keyword evidence="8 13" id="KW-1133">Transmembrane helix</keyword>
<keyword evidence="5" id="KW-0808">Transferase</keyword>
<evidence type="ECO:0000256" key="2">
    <source>
        <dbReference type="ARBA" id="ARBA00010185"/>
    </source>
</evidence>
<evidence type="ECO:0000256" key="9">
    <source>
        <dbReference type="ARBA" id="ARBA00023098"/>
    </source>
</evidence>
<comment type="similarity">
    <text evidence="2">Belongs to the CDS family.</text>
</comment>
<dbReference type="PANTHER" id="PTHR46382">
    <property type="entry name" value="PHOSPHATIDATE CYTIDYLYLTRANSFERASE"/>
    <property type="match status" value="1"/>
</dbReference>
<dbReference type="GO" id="GO:0016024">
    <property type="term" value="P:CDP-diacylglycerol biosynthetic process"/>
    <property type="evidence" value="ECO:0007669"/>
    <property type="project" value="TreeGrafter"/>
</dbReference>
<name>X0TD93_9ZZZZ</name>
<feature type="transmembrane region" description="Helical" evidence="13">
    <location>
        <begin position="54"/>
        <end position="87"/>
    </location>
</feature>
<comment type="caution">
    <text evidence="14">The sequence shown here is derived from an EMBL/GenBank/DDBJ whole genome shotgun (WGS) entry which is preliminary data.</text>
</comment>
<protein>
    <recommendedName>
        <fullName evidence="15">Phosphatidate cytidylyltransferase</fullName>
    </recommendedName>
</protein>
<keyword evidence="11" id="KW-0594">Phospholipid biosynthesis</keyword>
<evidence type="ECO:0000256" key="1">
    <source>
        <dbReference type="ARBA" id="ARBA00004651"/>
    </source>
</evidence>
<keyword evidence="6 13" id="KW-0812">Transmembrane</keyword>
<accession>X0TD93</accession>
<evidence type="ECO:0000256" key="5">
    <source>
        <dbReference type="ARBA" id="ARBA00022679"/>
    </source>
</evidence>
<proteinExistence type="inferred from homology"/>
<comment type="subcellular location">
    <subcellularLocation>
        <location evidence="1">Cell membrane</location>
        <topology evidence="1">Multi-pass membrane protein</topology>
    </subcellularLocation>
</comment>
<evidence type="ECO:0000256" key="7">
    <source>
        <dbReference type="ARBA" id="ARBA00022695"/>
    </source>
</evidence>
<dbReference type="AlphaFoldDB" id="X0TD93"/>
<feature type="transmembrane region" description="Helical" evidence="13">
    <location>
        <begin position="123"/>
        <end position="144"/>
    </location>
</feature>
<reference evidence="14" key="1">
    <citation type="journal article" date="2014" name="Front. Microbiol.">
        <title>High frequency of phylogenetically diverse reductive dehalogenase-homologous genes in deep subseafloor sedimentary metagenomes.</title>
        <authorList>
            <person name="Kawai M."/>
            <person name="Futagami T."/>
            <person name="Toyoda A."/>
            <person name="Takaki Y."/>
            <person name="Nishi S."/>
            <person name="Hori S."/>
            <person name="Arai W."/>
            <person name="Tsubouchi T."/>
            <person name="Morono Y."/>
            <person name="Uchiyama I."/>
            <person name="Ito T."/>
            <person name="Fujiyama A."/>
            <person name="Inagaki F."/>
            <person name="Takami H."/>
        </authorList>
    </citation>
    <scope>NUCLEOTIDE SEQUENCE</scope>
    <source>
        <strain evidence="14">Expedition CK06-06</strain>
    </source>
</reference>
<keyword evidence="7" id="KW-0548">Nucleotidyltransferase</keyword>
<gene>
    <name evidence="14" type="ORF">S01H1_05501</name>
</gene>
<evidence type="ECO:0000313" key="14">
    <source>
        <dbReference type="EMBL" id="GAF74010.1"/>
    </source>
</evidence>
<sequence length="267" mass="27589">MAQRTGSALVLATIAGLLTYAGLWPFTFMVAAGSAILAWEWGRLVRQATLDAGFIIHAATAIATCIVAATGSAWTAFLVLVAGTCAAALATHKLQTRAWSAFGVLYLGLPGLLLVLFRADHAYGLAAILFLFLVVWSADTAAYFTGRALGGPKLAPSISPGKTWSGFAGGLAVPTLLSYGYALWLGGTSAVILALAGAALALSSQIGDLVESSIKRTFHVKDAGQLLPGHGGLFDRVDGLIGAALAAGVIVYFRDFLNAGRALLIWP</sequence>
<dbReference type="EMBL" id="BARS01002866">
    <property type="protein sequence ID" value="GAF74010.1"/>
    <property type="molecule type" value="Genomic_DNA"/>
</dbReference>
<evidence type="ECO:0000256" key="8">
    <source>
        <dbReference type="ARBA" id="ARBA00022989"/>
    </source>
</evidence>
<feature type="transmembrane region" description="Helical" evidence="13">
    <location>
        <begin position="99"/>
        <end position="117"/>
    </location>
</feature>